<dbReference type="Proteomes" id="UP000075886">
    <property type="component" value="Unassembled WGS sequence"/>
</dbReference>
<feature type="region of interest" description="Disordered" evidence="1">
    <location>
        <begin position="1"/>
        <end position="62"/>
    </location>
</feature>
<name>A0A182Q949_9DIPT</name>
<protein>
    <submittedName>
        <fullName evidence="2">Uncharacterized protein</fullName>
    </submittedName>
</protein>
<reference evidence="2" key="2">
    <citation type="submission" date="2020-05" db="UniProtKB">
        <authorList>
            <consortium name="EnsemblMetazoa"/>
        </authorList>
    </citation>
    <scope>IDENTIFICATION</scope>
    <source>
        <strain evidence="2">FAR1</strain>
    </source>
</reference>
<feature type="compositionally biased region" description="Basic and acidic residues" evidence="1">
    <location>
        <begin position="20"/>
        <end position="29"/>
    </location>
</feature>
<sequence length="232" mass="23601">MPTHPSYRSGPSDRIFWPDLRPDATDKYKYSPGGGGGRQNDGQEMEVSGNGNRPVPKPTGIQTACKNRANRSETITNPLKAANTSCKVAAAAVASGYAGGGGGGGGGGGVCGGTVIGHGKSAGADGRENASTIRLKAGKPRQGSVDDGCKIMIDIKSSPDYLNRSSGGSFDSSYKSSWGSHSSSQSQGSNDNARCRGGREGPPGATPTTGDPNPDLKGSTMVLQITPRGVFP</sequence>
<evidence type="ECO:0000313" key="2">
    <source>
        <dbReference type="EnsemblMetazoa" id="AFAF005516-PA"/>
    </source>
</evidence>
<organism evidence="2 3">
    <name type="scientific">Anopheles farauti</name>
    <dbReference type="NCBI Taxonomy" id="69004"/>
    <lineage>
        <taxon>Eukaryota</taxon>
        <taxon>Metazoa</taxon>
        <taxon>Ecdysozoa</taxon>
        <taxon>Arthropoda</taxon>
        <taxon>Hexapoda</taxon>
        <taxon>Insecta</taxon>
        <taxon>Pterygota</taxon>
        <taxon>Neoptera</taxon>
        <taxon>Endopterygota</taxon>
        <taxon>Diptera</taxon>
        <taxon>Nematocera</taxon>
        <taxon>Culicoidea</taxon>
        <taxon>Culicidae</taxon>
        <taxon>Anophelinae</taxon>
        <taxon>Anopheles</taxon>
    </lineage>
</organism>
<evidence type="ECO:0000256" key="1">
    <source>
        <dbReference type="SAM" id="MobiDB-lite"/>
    </source>
</evidence>
<evidence type="ECO:0000313" key="3">
    <source>
        <dbReference type="Proteomes" id="UP000075886"/>
    </source>
</evidence>
<proteinExistence type="predicted"/>
<accession>A0A182Q949</accession>
<dbReference type="VEuPathDB" id="VectorBase:AFAF005516"/>
<keyword evidence="3" id="KW-1185">Reference proteome</keyword>
<dbReference type="EnsemblMetazoa" id="AFAF005516-RA">
    <property type="protein sequence ID" value="AFAF005516-PA"/>
    <property type="gene ID" value="AFAF005516"/>
</dbReference>
<reference evidence="3" key="1">
    <citation type="submission" date="2014-01" db="EMBL/GenBank/DDBJ databases">
        <title>The Genome Sequence of Anopheles farauti FAR1 (V2).</title>
        <authorList>
            <consortium name="The Broad Institute Genomics Platform"/>
            <person name="Neafsey D.E."/>
            <person name="Besansky N."/>
            <person name="Howell P."/>
            <person name="Walton C."/>
            <person name="Young S.K."/>
            <person name="Zeng Q."/>
            <person name="Gargeya S."/>
            <person name="Fitzgerald M."/>
            <person name="Haas B."/>
            <person name="Abouelleil A."/>
            <person name="Allen A.W."/>
            <person name="Alvarado L."/>
            <person name="Arachchi H.M."/>
            <person name="Berlin A.M."/>
            <person name="Chapman S.B."/>
            <person name="Gainer-Dewar J."/>
            <person name="Goldberg J."/>
            <person name="Griggs A."/>
            <person name="Gujja S."/>
            <person name="Hansen M."/>
            <person name="Howarth C."/>
            <person name="Imamovic A."/>
            <person name="Ireland A."/>
            <person name="Larimer J."/>
            <person name="McCowan C."/>
            <person name="Murphy C."/>
            <person name="Pearson M."/>
            <person name="Poon T.W."/>
            <person name="Priest M."/>
            <person name="Roberts A."/>
            <person name="Saif S."/>
            <person name="Shea T."/>
            <person name="Sisk P."/>
            <person name="Sykes S."/>
            <person name="Wortman J."/>
            <person name="Nusbaum C."/>
            <person name="Birren B."/>
        </authorList>
    </citation>
    <scope>NUCLEOTIDE SEQUENCE [LARGE SCALE GENOMIC DNA]</scope>
    <source>
        <strain evidence="3">FAR1</strain>
    </source>
</reference>
<feature type="region of interest" description="Disordered" evidence="1">
    <location>
        <begin position="160"/>
        <end position="232"/>
    </location>
</feature>
<feature type="compositionally biased region" description="Low complexity" evidence="1">
    <location>
        <begin position="165"/>
        <end position="189"/>
    </location>
</feature>
<dbReference type="AlphaFoldDB" id="A0A182Q949"/>
<feature type="compositionally biased region" description="Low complexity" evidence="1">
    <location>
        <begin position="202"/>
        <end position="213"/>
    </location>
</feature>
<dbReference type="EMBL" id="AXCN02000520">
    <property type="status" value="NOT_ANNOTATED_CDS"/>
    <property type="molecule type" value="Genomic_DNA"/>
</dbReference>